<name>A0A4Y2UT59_ARAVE</name>
<sequence length="148" mass="16010">MGKAADLSEFDRGQIVMARRLGTSITETVRLVGCSRYAVVSIHAKWINDVTPAVDAKVLVVHASSKKKDIGDCPACGPRNTETGPCMSGRDLPSWMNPDFSFITSMVVSGYAVCQANSCFPLVQQVIHKLVVAVLCFGGRSHGRLWDP</sequence>
<proteinExistence type="predicted"/>
<accession>A0A4Y2UT59</accession>
<organism evidence="1 2">
    <name type="scientific">Araneus ventricosus</name>
    <name type="common">Orbweaver spider</name>
    <name type="synonym">Epeira ventricosa</name>
    <dbReference type="NCBI Taxonomy" id="182803"/>
    <lineage>
        <taxon>Eukaryota</taxon>
        <taxon>Metazoa</taxon>
        <taxon>Ecdysozoa</taxon>
        <taxon>Arthropoda</taxon>
        <taxon>Chelicerata</taxon>
        <taxon>Arachnida</taxon>
        <taxon>Araneae</taxon>
        <taxon>Araneomorphae</taxon>
        <taxon>Entelegynae</taxon>
        <taxon>Araneoidea</taxon>
        <taxon>Araneidae</taxon>
        <taxon>Araneus</taxon>
    </lineage>
</organism>
<comment type="caution">
    <text evidence="1">The sequence shown here is derived from an EMBL/GenBank/DDBJ whole genome shotgun (WGS) entry which is preliminary data.</text>
</comment>
<dbReference type="AlphaFoldDB" id="A0A4Y2UT59"/>
<dbReference type="OrthoDB" id="10045182at2759"/>
<protein>
    <submittedName>
        <fullName evidence="1">Uncharacterized protein</fullName>
    </submittedName>
</protein>
<evidence type="ECO:0000313" key="1">
    <source>
        <dbReference type="EMBL" id="GBO15963.1"/>
    </source>
</evidence>
<dbReference type="Proteomes" id="UP000499080">
    <property type="component" value="Unassembled WGS sequence"/>
</dbReference>
<keyword evidence="2" id="KW-1185">Reference proteome</keyword>
<gene>
    <name evidence="1" type="ORF">AVEN_31177_1</name>
</gene>
<evidence type="ECO:0000313" key="2">
    <source>
        <dbReference type="Proteomes" id="UP000499080"/>
    </source>
</evidence>
<reference evidence="1 2" key="1">
    <citation type="journal article" date="2019" name="Sci. Rep.">
        <title>Orb-weaving spider Araneus ventricosus genome elucidates the spidroin gene catalogue.</title>
        <authorList>
            <person name="Kono N."/>
            <person name="Nakamura H."/>
            <person name="Ohtoshi R."/>
            <person name="Moran D.A.P."/>
            <person name="Shinohara A."/>
            <person name="Yoshida Y."/>
            <person name="Fujiwara M."/>
            <person name="Mori M."/>
            <person name="Tomita M."/>
            <person name="Arakawa K."/>
        </authorList>
    </citation>
    <scope>NUCLEOTIDE SEQUENCE [LARGE SCALE GENOMIC DNA]</scope>
</reference>
<dbReference type="EMBL" id="BGPR01039909">
    <property type="protein sequence ID" value="GBO15963.1"/>
    <property type="molecule type" value="Genomic_DNA"/>
</dbReference>